<comment type="caution">
    <text evidence="2">The sequence shown here is derived from an EMBL/GenBank/DDBJ whole genome shotgun (WGS) entry which is preliminary data.</text>
</comment>
<dbReference type="Gene3D" id="3.90.550.10">
    <property type="entry name" value="Spore Coat Polysaccharide Biosynthesis Protein SpsA, Chain A"/>
    <property type="match status" value="1"/>
</dbReference>
<gene>
    <name evidence="2" type="ORF">LXM24_14755</name>
</gene>
<evidence type="ECO:0000313" key="3">
    <source>
        <dbReference type="Proteomes" id="UP001139700"/>
    </source>
</evidence>
<dbReference type="InterPro" id="IPR029044">
    <property type="entry name" value="Nucleotide-diphossugar_trans"/>
</dbReference>
<accession>A0A9X1TA58</accession>
<protein>
    <submittedName>
        <fullName evidence="2">Glycosyltransferase</fullName>
    </submittedName>
</protein>
<dbReference type="EMBL" id="JAJTTA010000002">
    <property type="protein sequence ID" value="MCF0041361.1"/>
    <property type="molecule type" value="Genomic_DNA"/>
</dbReference>
<evidence type="ECO:0000313" key="2">
    <source>
        <dbReference type="EMBL" id="MCF0041361.1"/>
    </source>
</evidence>
<evidence type="ECO:0000259" key="1">
    <source>
        <dbReference type="Pfam" id="PF00535"/>
    </source>
</evidence>
<name>A0A9X1TA58_9BACT</name>
<dbReference type="SUPFAM" id="SSF53448">
    <property type="entry name" value="Nucleotide-diphospho-sugar transferases"/>
    <property type="match status" value="1"/>
</dbReference>
<proteinExistence type="predicted"/>
<dbReference type="Proteomes" id="UP001139700">
    <property type="component" value="Unassembled WGS sequence"/>
</dbReference>
<keyword evidence="3" id="KW-1185">Reference proteome</keyword>
<feature type="domain" description="Glycosyltransferase 2-like" evidence="1">
    <location>
        <begin position="10"/>
        <end position="132"/>
    </location>
</feature>
<sequence>MRKQTDVNGQQLPPDAYEVLVLVNNSTDESFQIAAKYAQDFPEFSLSVGSILLPEDQAHIGTVRRLLMDEAYNRLTQAGNVNGIIASTDGDTIVDSQWVSHIIAEIKRGNDAVGGRILTQKEKGNARLYHLRDVTYRCLLAQAECLIDPLIHNPYPCHFQYFGANMAVTCKMYEQAGKLPVIPFLEDVAFHKALMSVDARVRNSVHVKVHTSTRTDGRVQVGFSEQLKKWQQEEKTHQTQMVEDVTALLRRFSLRNLLRKCWSGYQESRIIDQDELDHVASVLQLNSGWLEAAMIESTYFGSFWNLVQRSASGDLSGDVALQPVDHAIKQLRQFIKKPDITAFQKSPAGRSLLEHYAKA</sequence>
<reference evidence="2" key="1">
    <citation type="submission" date="2021-12" db="EMBL/GenBank/DDBJ databases">
        <title>Novel species in genus Dyadobacter.</title>
        <authorList>
            <person name="Ma C."/>
        </authorList>
    </citation>
    <scope>NUCLEOTIDE SEQUENCE</scope>
    <source>
        <strain evidence="2">CY399</strain>
    </source>
</reference>
<organism evidence="2 3">
    <name type="scientific">Dyadobacter fanqingshengii</name>
    <dbReference type="NCBI Taxonomy" id="2906443"/>
    <lineage>
        <taxon>Bacteria</taxon>
        <taxon>Pseudomonadati</taxon>
        <taxon>Bacteroidota</taxon>
        <taxon>Cytophagia</taxon>
        <taxon>Cytophagales</taxon>
        <taxon>Spirosomataceae</taxon>
        <taxon>Dyadobacter</taxon>
    </lineage>
</organism>
<dbReference type="Pfam" id="PF00535">
    <property type="entry name" value="Glycos_transf_2"/>
    <property type="match status" value="1"/>
</dbReference>
<dbReference type="InterPro" id="IPR001173">
    <property type="entry name" value="Glyco_trans_2-like"/>
</dbReference>
<dbReference type="AlphaFoldDB" id="A0A9X1TA58"/>